<evidence type="ECO:0000313" key="2">
    <source>
        <dbReference type="EMBL" id="KZV88439.1"/>
    </source>
</evidence>
<organism evidence="2 3">
    <name type="scientific">Exidia glandulosa HHB12029</name>
    <dbReference type="NCBI Taxonomy" id="1314781"/>
    <lineage>
        <taxon>Eukaryota</taxon>
        <taxon>Fungi</taxon>
        <taxon>Dikarya</taxon>
        <taxon>Basidiomycota</taxon>
        <taxon>Agaricomycotina</taxon>
        <taxon>Agaricomycetes</taxon>
        <taxon>Auriculariales</taxon>
        <taxon>Exidiaceae</taxon>
        <taxon>Exidia</taxon>
    </lineage>
</organism>
<keyword evidence="1" id="KW-0812">Transmembrane</keyword>
<protein>
    <recommendedName>
        <fullName evidence="4">SGNH hydrolase</fullName>
    </recommendedName>
</protein>
<dbReference type="Gene3D" id="3.40.50.1110">
    <property type="entry name" value="SGNH hydrolase"/>
    <property type="match status" value="1"/>
</dbReference>
<dbReference type="EMBL" id="KV426100">
    <property type="protein sequence ID" value="KZV88439.1"/>
    <property type="molecule type" value="Genomic_DNA"/>
</dbReference>
<evidence type="ECO:0008006" key="4">
    <source>
        <dbReference type="Google" id="ProtNLM"/>
    </source>
</evidence>
<keyword evidence="3" id="KW-1185">Reference proteome</keyword>
<dbReference type="CDD" id="cd00229">
    <property type="entry name" value="SGNH_hydrolase"/>
    <property type="match status" value="1"/>
</dbReference>
<accession>A0A166A4Q0</accession>
<gene>
    <name evidence="2" type="ORF">EXIGLDRAFT_772719</name>
</gene>
<dbReference type="OrthoDB" id="544608at2759"/>
<name>A0A166A4Q0_EXIGL</name>
<evidence type="ECO:0000313" key="3">
    <source>
        <dbReference type="Proteomes" id="UP000077266"/>
    </source>
</evidence>
<dbReference type="PANTHER" id="PTHR34407:SF1">
    <property type="entry name" value="SGNH HYDROLASE-TYPE ESTERASE DOMAIN-CONTAINING PROTEIN"/>
    <property type="match status" value="1"/>
</dbReference>
<evidence type="ECO:0000256" key="1">
    <source>
        <dbReference type="SAM" id="Phobius"/>
    </source>
</evidence>
<dbReference type="InterPro" id="IPR036514">
    <property type="entry name" value="SGNH_hydro_sf"/>
</dbReference>
<reference evidence="2 3" key="1">
    <citation type="journal article" date="2016" name="Mol. Biol. Evol.">
        <title>Comparative Genomics of Early-Diverging Mushroom-Forming Fungi Provides Insights into the Origins of Lignocellulose Decay Capabilities.</title>
        <authorList>
            <person name="Nagy L.G."/>
            <person name="Riley R."/>
            <person name="Tritt A."/>
            <person name="Adam C."/>
            <person name="Daum C."/>
            <person name="Floudas D."/>
            <person name="Sun H."/>
            <person name="Yadav J.S."/>
            <person name="Pangilinan J."/>
            <person name="Larsson K.H."/>
            <person name="Matsuura K."/>
            <person name="Barry K."/>
            <person name="Labutti K."/>
            <person name="Kuo R."/>
            <person name="Ohm R.A."/>
            <person name="Bhattacharya S.S."/>
            <person name="Shirouzu T."/>
            <person name="Yoshinaga Y."/>
            <person name="Martin F.M."/>
            <person name="Grigoriev I.V."/>
            <person name="Hibbett D.S."/>
        </authorList>
    </citation>
    <scope>NUCLEOTIDE SEQUENCE [LARGE SCALE GENOMIC DNA]</scope>
    <source>
        <strain evidence="2 3">HHB12029</strain>
    </source>
</reference>
<dbReference type="SUPFAM" id="SSF52266">
    <property type="entry name" value="SGNH hydrolase"/>
    <property type="match status" value="1"/>
</dbReference>
<feature type="transmembrane region" description="Helical" evidence="1">
    <location>
        <begin position="12"/>
        <end position="35"/>
    </location>
</feature>
<keyword evidence="1" id="KW-1133">Transmembrane helix</keyword>
<dbReference type="PANTHER" id="PTHR34407">
    <property type="entry name" value="EXPRESSED PROTEIN"/>
    <property type="match status" value="1"/>
</dbReference>
<dbReference type="InParanoid" id="A0A166A4Q0"/>
<dbReference type="AlphaFoldDB" id="A0A166A4Q0"/>
<keyword evidence="1" id="KW-0472">Membrane</keyword>
<dbReference type="Proteomes" id="UP000077266">
    <property type="component" value="Unassembled WGS sequence"/>
</dbReference>
<sequence>MALRQRVLRSTGSPLNALLLIFNIAILLAIFFFQWPIPWSPTTVHCEQQVEVQVHQPPPSPGKQLPYAFCDTCGPGDALCQQYGAHNLARSRGYEGSNARLRRVLRDAERGRPIKVAVLGGSVTNGHGVKPDQNWVNLFGAWWNRTFPRSELTLQNGAVPATGSDYFSMCFGEHIDRDADLIVTELAVNDQRIESNTEAFEWLMRALLELPSQPAIINTQVFGLAYSMLSTGGDLHTSVSQYYDVPHISLRNVVLPHLLQDPSLDRYWFAINREGVVDHRHIGYNGHRALADLLIAHVQRQLCALHDSEEPVQALDAELPAWSAMEAVPRLRMMEPYDTQTVHHPLVPFCMSTRTTRHPLVPVSNDGWANWTYRGNRVKPYIRATIPGSKVSFRIVVGAMGRVRITYLKSAEFGLGTIKCWVDEDEARGVKVAGHWDWKGLNTANVFVVARGVSQGEHVLTCQLLEETQHPGGGTEFRLIAVDAA</sequence>
<proteinExistence type="predicted"/>